<evidence type="ECO:0000256" key="1">
    <source>
        <dbReference type="SAM" id="Phobius"/>
    </source>
</evidence>
<evidence type="ECO:0000313" key="3">
    <source>
        <dbReference type="Proteomes" id="UP000018888"/>
    </source>
</evidence>
<gene>
    <name evidence="2" type="ORF">GLOIN_2v1702956</name>
</gene>
<keyword evidence="1" id="KW-1133">Transmembrane helix</keyword>
<evidence type="ECO:0000313" key="2">
    <source>
        <dbReference type="EMBL" id="POG61589.1"/>
    </source>
</evidence>
<feature type="transmembrane region" description="Helical" evidence="1">
    <location>
        <begin position="12"/>
        <end position="33"/>
    </location>
</feature>
<dbReference type="EMBL" id="AUPC02000334">
    <property type="protein sequence ID" value="POG61589.1"/>
    <property type="molecule type" value="Genomic_DNA"/>
</dbReference>
<reference evidence="2 3" key="1">
    <citation type="journal article" date="2013" name="Proc. Natl. Acad. Sci. U.S.A.">
        <title>Genome of an arbuscular mycorrhizal fungus provides insight into the oldest plant symbiosis.</title>
        <authorList>
            <person name="Tisserant E."/>
            <person name="Malbreil M."/>
            <person name="Kuo A."/>
            <person name="Kohler A."/>
            <person name="Symeonidi A."/>
            <person name="Balestrini R."/>
            <person name="Charron P."/>
            <person name="Duensing N."/>
            <person name="Frei Dit Frey N."/>
            <person name="Gianinazzi-Pearson V."/>
            <person name="Gilbert L.B."/>
            <person name="Handa Y."/>
            <person name="Herr J.R."/>
            <person name="Hijri M."/>
            <person name="Koul R."/>
            <person name="Kawaguchi M."/>
            <person name="Krajinski F."/>
            <person name="Lammers P.J."/>
            <person name="Masclaux F.G."/>
            <person name="Murat C."/>
            <person name="Morin E."/>
            <person name="Ndikumana S."/>
            <person name="Pagni M."/>
            <person name="Petitpierre D."/>
            <person name="Requena N."/>
            <person name="Rosikiewicz P."/>
            <person name="Riley R."/>
            <person name="Saito K."/>
            <person name="San Clemente H."/>
            <person name="Shapiro H."/>
            <person name="van Tuinen D."/>
            <person name="Becard G."/>
            <person name="Bonfante P."/>
            <person name="Paszkowski U."/>
            <person name="Shachar-Hill Y.Y."/>
            <person name="Tuskan G.A."/>
            <person name="Young P.W."/>
            <person name="Sanders I.R."/>
            <person name="Henrissat B."/>
            <person name="Rensing S.A."/>
            <person name="Grigoriev I.V."/>
            <person name="Corradi N."/>
            <person name="Roux C."/>
            <person name="Martin F."/>
        </authorList>
    </citation>
    <scope>NUCLEOTIDE SEQUENCE [LARGE SCALE GENOMIC DNA]</scope>
    <source>
        <strain evidence="2 3">DAOM 197198</strain>
    </source>
</reference>
<keyword evidence="1" id="KW-0472">Membrane</keyword>
<dbReference type="AlphaFoldDB" id="A0A2P4P879"/>
<reference evidence="2 3" key="2">
    <citation type="journal article" date="2018" name="New Phytol.">
        <title>High intraspecific genome diversity in the model arbuscular mycorrhizal symbiont Rhizophagus irregularis.</title>
        <authorList>
            <person name="Chen E.C.H."/>
            <person name="Morin E."/>
            <person name="Beaudet D."/>
            <person name="Noel J."/>
            <person name="Yildirir G."/>
            <person name="Ndikumana S."/>
            <person name="Charron P."/>
            <person name="St-Onge C."/>
            <person name="Giorgi J."/>
            <person name="Kruger M."/>
            <person name="Marton T."/>
            <person name="Ropars J."/>
            <person name="Grigoriev I.V."/>
            <person name="Hainaut M."/>
            <person name="Henrissat B."/>
            <person name="Roux C."/>
            <person name="Martin F."/>
            <person name="Corradi N."/>
        </authorList>
    </citation>
    <scope>NUCLEOTIDE SEQUENCE [LARGE SCALE GENOMIC DNA]</scope>
    <source>
        <strain evidence="2 3">DAOM 197198</strain>
    </source>
</reference>
<organism evidence="2 3">
    <name type="scientific">Rhizophagus irregularis (strain DAOM 181602 / DAOM 197198 / MUCL 43194)</name>
    <name type="common">Arbuscular mycorrhizal fungus</name>
    <name type="synonym">Glomus intraradices</name>
    <dbReference type="NCBI Taxonomy" id="747089"/>
    <lineage>
        <taxon>Eukaryota</taxon>
        <taxon>Fungi</taxon>
        <taxon>Fungi incertae sedis</taxon>
        <taxon>Mucoromycota</taxon>
        <taxon>Glomeromycotina</taxon>
        <taxon>Glomeromycetes</taxon>
        <taxon>Glomerales</taxon>
        <taxon>Glomeraceae</taxon>
        <taxon>Rhizophagus</taxon>
    </lineage>
</organism>
<accession>A0A2P4P879</accession>
<feature type="transmembrane region" description="Helical" evidence="1">
    <location>
        <begin position="45"/>
        <end position="66"/>
    </location>
</feature>
<proteinExistence type="predicted"/>
<comment type="caution">
    <text evidence="2">The sequence shown here is derived from an EMBL/GenBank/DDBJ whole genome shotgun (WGS) entry which is preliminary data.</text>
</comment>
<dbReference type="Proteomes" id="UP000018888">
    <property type="component" value="Unassembled WGS sequence"/>
</dbReference>
<keyword evidence="3" id="KW-1185">Reference proteome</keyword>
<name>A0A2P4P879_RHIID</name>
<sequence length="80" mass="9378">MRVLSFPIKALYDLVHSFHLFIISFAFSLRLASNSESELVILFNPVQYCLPIFLFHFFTIILHQIITRPFFDLGNMIKGQ</sequence>
<keyword evidence="1" id="KW-0812">Transmembrane</keyword>
<protein>
    <submittedName>
        <fullName evidence="2">Uncharacterized protein</fullName>
    </submittedName>
</protein>